<dbReference type="Proteomes" id="UP000663879">
    <property type="component" value="Unassembled WGS sequence"/>
</dbReference>
<evidence type="ECO:0000313" key="2">
    <source>
        <dbReference type="EMBL" id="CAF0713619.1"/>
    </source>
</evidence>
<dbReference type="AlphaFoldDB" id="A0A813M7L9"/>
<dbReference type="OrthoDB" id="10438391at2759"/>
<comment type="caution">
    <text evidence="2">The sequence shown here is derived from an EMBL/GenBank/DDBJ whole genome shotgun (WGS) entry which is preliminary data.</text>
</comment>
<keyword evidence="3" id="KW-1185">Reference proteome</keyword>
<dbReference type="Gene3D" id="3.30.710.10">
    <property type="entry name" value="Potassium Channel Kv1.1, Chain A"/>
    <property type="match status" value="1"/>
</dbReference>
<name>A0A813M7L9_9BILA</name>
<dbReference type="InterPro" id="IPR000210">
    <property type="entry name" value="BTB/POZ_dom"/>
</dbReference>
<evidence type="ECO:0000313" key="3">
    <source>
        <dbReference type="Proteomes" id="UP000663879"/>
    </source>
</evidence>
<feature type="domain" description="BTB" evidence="1">
    <location>
        <begin position="77"/>
        <end position="147"/>
    </location>
</feature>
<dbReference type="SUPFAM" id="SSF54695">
    <property type="entry name" value="POZ domain"/>
    <property type="match status" value="1"/>
</dbReference>
<gene>
    <name evidence="2" type="ORF">OXX778_LOCUS1358</name>
</gene>
<accession>A0A813M7L9</accession>
<dbReference type="EMBL" id="CAJNOC010000085">
    <property type="protein sequence ID" value="CAF0713619.1"/>
    <property type="molecule type" value="Genomic_DNA"/>
</dbReference>
<evidence type="ECO:0000259" key="1">
    <source>
        <dbReference type="PROSITE" id="PS50097"/>
    </source>
</evidence>
<reference evidence="2" key="1">
    <citation type="submission" date="2021-02" db="EMBL/GenBank/DDBJ databases">
        <authorList>
            <person name="Nowell W R."/>
        </authorList>
    </citation>
    <scope>NUCLEOTIDE SEQUENCE</scope>
    <source>
        <strain evidence="2">Ploen Becks lab</strain>
    </source>
</reference>
<sequence length="384" mass="44420">MSIKTELVECDESYIVKRKYSPSPDLISKRLKITASPSSSSVSSAYSIESDYEPPLNENYVLNFFNNLKHNLQLMPYDLVFTLANGKQVNAHKILVLNSSVFFSNILSKNCLQTSEKIFINLPTIYDVDSFRFCINFIQTGRVGTPPQNDKLFDLRNMAIILQLNDLIDQLNGLIEKYELEASYSNFRAILTNFYTTINQSILSQNQKLDDLKNIANNTNNFVFNTINRDFMIRDKYIYNSQILSDQSYESFFENFKMINIKSNLNENSASESFNRNSFVIFSVDSINLNYVLKTQLSFTDTATLHTGIENLFENLMRELTEKKFRLQLNRICYLKKPSNCKSIKLETIKTSTDCFRAIVEYSRTNLNKELPFVLVTCHLSVNF</sequence>
<proteinExistence type="predicted"/>
<dbReference type="Pfam" id="PF00651">
    <property type="entry name" value="BTB"/>
    <property type="match status" value="1"/>
</dbReference>
<organism evidence="2 3">
    <name type="scientific">Brachionus calyciflorus</name>
    <dbReference type="NCBI Taxonomy" id="104777"/>
    <lineage>
        <taxon>Eukaryota</taxon>
        <taxon>Metazoa</taxon>
        <taxon>Spiralia</taxon>
        <taxon>Gnathifera</taxon>
        <taxon>Rotifera</taxon>
        <taxon>Eurotatoria</taxon>
        <taxon>Monogononta</taxon>
        <taxon>Pseudotrocha</taxon>
        <taxon>Ploima</taxon>
        <taxon>Brachionidae</taxon>
        <taxon>Brachionus</taxon>
    </lineage>
</organism>
<dbReference type="PROSITE" id="PS50097">
    <property type="entry name" value="BTB"/>
    <property type="match status" value="1"/>
</dbReference>
<dbReference type="InterPro" id="IPR011333">
    <property type="entry name" value="SKP1/BTB/POZ_sf"/>
</dbReference>
<protein>
    <recommendedName>
        <fullName evidence="1">BTB domain-containing protein</fullName>
    </recommendedName>
</protein>